<dbReference type="Pfam" id="PF02660">
    <property type="entry name" value="G3P_acyltransf"/>
    <property type="match status" value="1"/>
</dbReference>
<feature type="transmembrane region" description="Helical" evidence="10">
    <location>
        <begin position="88"/>
        <end position="109"/>
    </location>
</feature>
<keyword evidence="4 10" id="KW-0812">Transmembrane</keyword>
<dbReference type="AlphaFoldDB" id="X1J9L8"/>
<dbReference type="GO" id="GO:0005886">
    <property type="term" value="C:plasma membrane"/>
    <property type="evidence" value="ECO:0007669"/>
    <property type="project" value="InterPro"/>
</dbReference>
<evidence type="ECO:0000256" key="4">
    <source>
        <dbReference type="ARBA" id="ARBA00022692"/>
    </source>
</evidence>
<dbReference type="SMART" id="SM01207">
    <property type="entry name" value="G3P_acyltransf"/>
    <property type="match status" value="1"/>
</dbReference>
<evidence type="ECO:0000256" key="3">
    <source>
        <dbReference type="ARBA" id="ARBA00022679"/>
    </source>
</evidence>
<dbReference type="PANTHER" id="PTHR30309:SF0">
    <property type="entry name" value="GLYCEROL-3-PHOSPHATE ACYLTRANSFERASE-RELATED"/>
    <property type="match status" value="1"/>
</dbReference>
<organism evidence="11">
    <name type="scientific">marine sediment metagenome</name>
    <dbReference type="NCBI Taxonomy" id="412755"/>
    <lineage>
        <taxon>unclassified sequences</taxon>
        <taxon>metagenomes</taxon>
        <taxon>ecological metagenomes</taxon>
    </lineage>
</organism>
<evidence type="ECO:0000256" key="5">
    <source>
        <dbReference type="ARBA" id="ARBA00022989"/>
    </source>
</evidence>
<evidence type="ECO:0000256" key="8">
    <source>
        <dbReference type="ARBA" id="ARBA00023209"/>
    </source>
</evidence>
<gene>
    <name evidence="11" type="ORF">S06H3_06200</name>
</gene>
<keyword evidence="6" id="KW-0443">Lipid metabolism</keyword>
<evidence type="ECO:0000256" key="9">
    <source>
        <dbReference type="ARBA" id="ARBA00023264"/>
    </source>
</evidence>
<keyword evidence="1" id="KW-1003">Cell membrane</keyword>
<feature type="transmembrane region" description="Helical" evidence="10">
    <location>
        <begin position="152"/>
        <end position="174"/>
    </location>
</feature>
<evidence type="ECO:0000313" key="11">
    <source>
        <dbReference type="EMBL" id="GAH91411.1"/>
    </source>
</evidence>
<comment type="caution">
    <text evidence="11">The sequence shown here is derived from an EMBL/GenBank/DDBJ whole genome shotgun (WGS) entry which is preliminary data.</text>
</comment>
<sequence length="217" mass="22547">MIIAQFVIVVIAGYLLGSIPFGTLISRRNARIDVRQHGSGKTGATNVLRTSGGKAAAMVAILDLSKGALAVIFAGLIVGRGYLVVGDFALGALVAQVLAALAAMAGHNWSIFLKFRGGRGVATFFGGLIALCPPAALFGGEILIIGAGLTRFVSVGSIAGVVGTYTILVPLTIMNGFPIEYLAYALIGTVVIVAMHRDNVKRLISGKERKLVIGQRK</sequence>
<evidence type="ECO:0000256" key="10">
    <source>
        <dbReference type="SAM" id="Phobius"/>
    </source>
</evidence>
<keyword evidence="3" id="KW-0808">Transferase</keyword>
<evidence type="ECO:0000256" key="2">
    <source>
        <dbReference type="ARBA" id="ARBA00022516"/>
    </source>
</evidence>
<accession>X1J9L8</accession>
<dbReference type="InterPro" id="IPR003811">
    <property type="entry name" value="G3P_acylTferase_PlsY"/>
</dbReference>
<proteinExistence type="inferred from homology"/>
<dbReference type="PANTHER" id="PTHR30309">
    <property type="entry name" value="INNER MEMBRANE PROTEIN YGIH"/>
    <property type="match status" value="1"/>
</dbReference>
<keyword evidence="5 10" id="KW-1133">Transmembrane helix</keyword>
<protein>
    <submittedName>
        <fullName evidence="11">Uncharacterized protein</fullName>
    </submittedName>
</protein>
<keyword evidence="7 10" id="KW-0472">Membrane</keyword>
<evidence type="ECO:0000256" key="6">
    <source>
        <dbReference type="ARBA" id="ARBA00023098"/>
    </source>
</evidence>
<name>X1J9L8_9ZZZZ</name>
<keyword evidence="2" id="KW-0444">Lipid biosynthesis</keyword>
<dbReference type="HAMAP" id="MF_01043">
    <property type="entry name" value="PlsY"/>
    <property type="match status" value="1"/>
</dbReference>
<dbReference type="EMBL" id="BARV01002385">
    <property type="protein sequence ID" value="GAH91411.1"/>
    <property type="molecule type" value="Genomic_DNA"/>
</dbReference>
<feature type="transmembrane region" description="Helical" evidence="10">
    <location>
        <begin position="6"/>
        <end position="25"/>
    </location>
</feature>
<keyword evidence="8" id="KW-0594">Phospholipid biosynthesis</keyword>
<keyword evidence="9" id="KW-1208">Phospholipid metabolism</keyword>
<reference evidence="11" key="1">
    <citation type="journal article" date="2014" name="Front. Microbiol.">
        <title>High frequency of phylogenetically diverse reductive dehalogenase-homologous genes in deep subseafloor sedimentary metagenomes.</title>
        <authorList>
            <person name="Kawai M."/>
            <person name="Futagami T."/>
            <person name="Toyoda A."/>
            <person name="Takaki Y."/>
            <person name="Nishi S."/>
            <person name="Hori S."/>
            <person name="Arai W."/>
            <person name="Tsubouchi T."/>
            <person name="Morono Y."/>
            <person name="Uchiyama I."/>
            <person name="Ito T."/>
            <person name="Fujiyama A."/>
            <person name="Inagaki F."/>
            <person name="Takami H."/>
        </authorList>
    </citation>
    <scope>NUCLEOTIDE SEQUENCE</scope>
    <source>
        <strain evidence="11">Expedition CK06-06</strain>
    </source>
</reference>
<feature type="transmembrane region" description="Helical" evidence="10">
    <location>
        <begin position="181"/>
        <end position="197"/>
    </location>
</feature>
<dbReference type="NCBIfam" id="TIGR00023">
    <property type="entry name" value="glycerol-3-phosphate 1-O-acyltransferase PlsY"/>
    <property type="match status" value="1"/>
</dbReference>
<dbReference type="GO" id="GO:0043772">
    <property type="term" value="F:acyl-phosphate glycerol-3-phosphate acyltransferase activity"/>
    <property type="evidence" value="ECO:0007669"/>
    <property type="project" value="InterPro"/>
</dbReference>
<feature type="transmembrane region" description="Helical" evidence="10">
    <location>
        <begin position="121"/>
        <end position="146"/>
    </location>
</feature>
<evidence type="ECO:0000256" key="1">
    <source>
        <dbReference type="ARBA" id="ARBA00022475"/>
    </source>
</evidence>
<dbReference type="GO" id="GO:0008654">
    <property type="term" value="P:phospholipid biosynthetic process"/>
    <property type="evidence" value="ECO:0007669"/>
    <property type="project" value="UniProtKB-KW"/>
</dbReference>
<evidence type="ECO:0000256" key="7">
    <source>
        <dbReference type="ARBA" id="ARBA00023136"/>
    </source>
</evidence>